<sequence length="103" mass="11464">MGDKLNEEQIIEVVNSVANSKNKVNFKLLKTFATNLINNDFSGFGRIDLCRGQGWTYGASYEYTGEHWAMKRMADAAVGAAGATIKLLRKRISNKTTTVSRLF</sequence>
<dbReference type="Proteomes" id="UP000439903">
    <property type="component" value="Unassembled WGS sequence"/>
</dbReference>
<evidence type="ECO:0000313" key="2">
    <source>
        <dbReference type="Proteomes" id="UP000439903"/>
    </source>
</evidence>
<accession>A0A8H3X4Z3</accession>
<dbReference type="AlphaFoldDB" id="A0A8H3X4Z3"/>
<protein>
    <submittedName>
        <fullName evidence="1">Uncharacterized protein</fullName>
    </submittedName>
</protein>
<comment type="caution">
    <text evidence="1">The sequence shown here is derived from an EMBL/GenBank/DDBJ whole genome shotgun (WGS) entry which is preliminary data.</text>
</comment>
<reference evidence="1 2" key="1">
    <citation type="journal article" date="2019" name="Environ. Microbiol.">
        <title>At the nexus of three kingdoms: the genome of the mycorrhizal fungus Gigaspora margarita provides insights into plant, endobacterial and fungal interactions.</title>
        <authorList>
            <person name="Venice F."/>
            <person name="Ghignone S."/>
            <person name="Salvioli di Fossalunga A."/>
            <person name="Amselem J."/>
            <person name="Novero M."/>
            <person name="Xianan X."/>
            <person name="Sedzielewska Toro K."/>
            <person name="Morin E."/>
            <person name="Lipzen A."/>
            <person name="Grigoriev I.V."/>
            <person name="Henrissat B."/>
            <person name="Martin F.M."/>
            <person name="Bonfante P."/>
        </authorList>
    </citation>
    <scope>NUCLEOTIDE SEQUENCE [LARGE SCALE GENOMIC DNA]</scope>
    <source>
        <strain evidence="1 2">BEG34</strain>
    </source>
</reference>
<name>A0A8H3X4Z3_GIGMA</name>
<organism evidence="1 2">
    <name type="scientific">Gigaspora margarita</name>
    <dbReference type="NCBI Taxonomy" id="4874"/>
    <lineage>
        <taxon>Eukaryota</taxon>
        <taxon>Fungi</taxon>
        <taxon>Fungi incertae sedis</taxon>
        <taxon>Mucoromycota</taxon>
        <taxon>Glomeromycotina</taxon>
        <taxon>Glomeromycetes</taxon>
        <taxon>Diversisporales</taxon>
        <taxon>Gigasporaceae</taxon>
        <taxon>Gigaspora</taxon>
    </lineage>
</organism>
<gene>
    <name evidence="1" type="ORF">F8M41_007951</name>
</gene>
<proteinExistence type="predicted"/>
<keyword evidence="2" id="KW-1185">Reference proteome</keyword>
<evidence type="ECO:0000313" key="1">
    <source>
        <dbReference type="EMBL" id="KAF0412219.1"/>
    </source>
</evidence>
<dbReference type="EMBL" id="WTPW01001818">
    <property type="protein sequence ID" value="KAF0412219.1"/>
    <property type="molecule type" value="Genomic_DNA"/>
</dbReference>